<dbReference type="Pfam" id="PF12974">
    <property type="entry name" value="Phosphonate-bd"/>
    <property type="match status" value="1"/>
</dbReference>
<name>A0ABV3WP40_9HYPH</name>
<dbReference type="EMBL" id="JAZHFV010000001">
    <property type="protein sequence ID" value="MEX4006428.1"/>
    <property type="molecule type" value="Genomic_DNA"/>
</dbReference>
<gene>
    <name evidence="1" type="ORF">V1479_03875</name>
</gene>
<organism evidence="1 2">
    <name type="scientific">Neoaquamicrobium sediminum</name>
    <dbReference type="NCBI Taxonomy" id="1849104"/>
    <lineage>
        <taxon>Bacteria</taxon>
        <taxon>Pseudomonadati</taxon>
        <taxon>Pseudomonadota</taxon>
        <taxon>Alphaproteobacteria</taxon>
        <taxon>Hyphomicrobiales</taxon>
        <taxon>Phyllobacteriaceae</taxon>
        <taxon>Neoaquamicrobium</taxon>
    </lineage>
</organism>
<proteinExistence type="predicted"/>
<comment type="caution">
    <text evidence="1">The sequence shown here is derived from an EMBL/GenBank/DDBJ whole genome shotgun (WGS) entry which is preliminary data.</text>
</comment>
<protein>
    <submittedName>
        <fullName evidence="1">PhnD/SsuA/transferrin family substrate-binding protein</fullName>
    </submittedName>
</protein>
<dbReference type="Proteomes" id="UP001559025">
    <property type="component" value="Unassembled WGS sequence"/>
</dbReference>
<dbReference type="RefSeq" id="WP_368801742.1">
    <property type="nucleotide sequence ID" value="NZ_JAZHFV010000001.1"/>
</dbReference>
<sequence>MASGGEGAAVEGLSAIKTAFSNALSMPVEVLVARDYPALIESHLDGRIDYAIYTAPAYAAASIRCACLRPVAAPVGIDGSFGFRSVLIARASEGNEAPKSIAVGPDDSLATRLAPLASWPGAADALGAGRFVPTETAGEAEAMFLSGAVDAYFGWVPAAPEPGGGSLSGGSIDRLASAGVDASAFEVSWHSALLRYGPHAVRNTLPQEQVEALQRLLAGVAADPDLNYYLERRHGGGFAAAAQEDYQPVIEAVGAVGKGMSASSASPAE</sequence>
<evidence type="ECO:0000313" key="1">
    <source>
        <dbReference type="EMBL" id="MEX4006428.1"/>
    </source>
</evidence>
<accession>A0ABV3WP40</accession>
<dbReference type="SUPFAM" id="SSF53850">
    <property type="entry name" value="Periplasmic binding protein-like II"/>
    <property type="match status" value="1"/>
</dbReference>
<reference evidence="1 2" key="1">
    <citation type="submission" date="2024-01" db="EMBL/GenBank/DDBJ databases">
        <title>New evidence supports the origin of RcGTA from prophage.</title>
        <authorList>
            <person name="Xu Y."/>
            <person name="Liu B."/>
            <person name="Chen F."/>
        </authorList>
    </citation>
    <scope>NUCLEOTIDE SEQUENCE [LARGE SCALE GENOMIC DNA]</scope>
    <source>
        <strain evidence="1 2">CBW1107-2</strain>
    </source>
</reference>
<keyword evidence="2" id="KW-1185">Reference proteome</keyword>
<dbReference type="Gene3D" id="3.40.190.10">
    <property type="entry name" value="Periplasmic binding protein-like II"/>
    <property type="match status" value="2"/>
</dbReference>
<evidence type="ECO:0000313" key="2">
    <source>
        <dbReference type="Proteomes" id="UP001559025"/>
    </source>
</evidence>